<feature type="transmembrane region" description="Helical" evidence="2">
    <location>
        <begin position="40"/>
        <end position="62"/>
    </location>
</feature>
<sequence length="208" mass="23973">MDLDKKEKIIILAIIAFTPIALGIILNIPGGSLTIGDENAWVGFFGNYSGGIIGGFVAFYIAKSQVKQEQYARLKDKEDQEQEKISKHEEQEKYIKNIIELFLLDEITSNFRTLAKEKSYLEALERRAKGTINPSYTFNVPLHFDEFDRVRFELIKYNNQDVKDVIEFYRICKIISYEPDTSKMSKDDAESIVNVISKWNTKLNKKNG</sequence>
<organism evidence="3 4">
    <name type="scientific">Fredinandcohnia quinoae</name>
    <dbReference type="NCBI Taxonomy" id="2918902"/>
    <lineage>
        <taxon>Bacteria</taxon>
        <taxon>Bacillati</taxon>
        <taxon>Bacillota</taxon>
        <taxon>Bacilli</taxon>
        <taxon>Bacillales</taxon>
        <taxon>Bacillaceae</taxon>
        <taxon>Fredinandcohnia</taxon>
    </lineage>
</organism>
<proteinExistence type="predicted"/>
<feature type="coiled-coil region" evidence="1">
    <location>
        <begin position="64"/>
        <end position="91"/>
    </location>
</feature>
<comment type="caution">
    <text evidence="3">The sequence shown here is derived from an EMBL/GenBank/DDBJ whole genome shotgun (WGS) entry which is preliminary data.</text>
</comment>
<accession>A0AAW5EBG5</accession>
<keyword evidence="2" id="KW-0812">Transmembrane</keyword>
<keyword evidence="4" id="KW-1185">Reference proteome</keyword>
<protein>
    <submittedName>
        <fullName evidence="3">Uncharacterized protein</fullName>
    </submittedName>
</protein>
<evidence type="ECO:0000313" key="4">
    <source>
        <dbReference type="Proteomes" id="UP001431131"/>
    </source>
</evidence>
<dbReference type="EMBL" id="JAKTTI010000036">
    <property type="protein sequence ID" value="MCH1627217.1"/>
    <property type="molecule type" value="Genomic_DNA"/>
</dbReference>
<keyword evidence="2" id="KW-1133">Transmembrane helix</keyword>
<dbReference type="Proteomes" id="UP001431131">
    <property type="component" value="Unassembled WGS sequence"/>
</dbReference>
<dbReference type="AlphaFoldDB" id="A0AAW5EBG5"/>
<evidence type="ECO:0000256" key="1">
    <source>
        <dbReference type="SAM" id="Coils"/>
    </source>
</evidence>
<keyword evidence="1" id="KW-0175">Coiled coil</keyword>
<evidence type="ECO:0000256" key="2">
    <source>
        <dbReference type="SAM" id="Phobius"/>
    </source>
</evidence>
<evidence type="ECO:0000313" key="3">
    <source>
        <dbReference type="EMBL" id="MCH1627217.1"/>
    </source>
</evidence>
<name>A0AAW5EBG5_9BACI</name>
<feature type="transmembrane region" description="Helical" evidence="2">
    <location>
        <begin position="9"/>
        <end position="28"/>
    </location>
</feature>
<gene>
    <name evidence="3" type="ORF">MJG50_17930</name>
</gene>
<dbReference type="RefSeq" id="WP_240257138.1">
    <property type="nucleotide sequence ID" value="NZ_JAKTTI010000036.1"/>
</dbReference>
<keyword evidence="2" id="KW-0472">Membrane</keyword>
<reference evidence="3" key="1">
    <citation type="submission" date="2022-02" db="EMBL/GenBank/DDBJ databases">
        <title>Fredinandcohnia quinoae sp. nov. isolated from Chenopodium quinoa seeds.</title>
        <authorList>
            <person name="Saati-Santamaria Z."/>
            <person name="Flores-Felix J.D."/>
            <person name="Igual J.M."/>
            <person name="Velazquez E."/>
            <person name="Garcia-Fraile P."/>
            <person name="Martinez-Molina E."/>
        </authorList>
    </citation>
    <scope>NUCLEOTIDE SEQUENCE</scope>
    <source>
        <strain evidence="3">SECRCQ15</strain>
    </source>
</reference>